<proteinExistence type="predicted"/>
<dbReference type="Pfam" id="PF01170">
    <property type="entry name" value="UPF0020"/>
    <property type="match status" value="1"/>
</dbReference>
<dbReference type="Gene3D" id="3.30.2130.30">
    <property type="match status" value="1"/>
</dbReference>
<keyword evidence="4 8" id="KW-0808">Transferase</keyword>
<dbReference type="RefSeq" id="WP_157892943.1">
    <property type="nucleotide sequence ID" value="NZ_JBHRTS010000009.1"/>
</dbReference>
<evidence type="ECO:0000256" key="1">
    <source>
        <dbReference type="ARBA" id="ARBA00022490"/>
    </source>
</evidence>
<dbReference type="Proteomes" id="UP001595533">
    <property type="component" value="Unassembled WGS sequence"/>
</dbReference>
<dbReference type="PANTHER" id="PTHR47313:SF1">
    <property type="entry name" value="RIBOSOMAL RNA LARGE SUBUNIT METHYLTRANSFERASE K_L"/>
    <property type="match status" value="1"/>
</dbReference>
<dbReference type="Pfam" id="PF22020">
    <property type="entry name" value="RlmL_1st"/>
    <property type="match status" value="1"/>
</dbReference>
<keyword evidence="9" id="KW-1185">Reference proteome</keyword>
<dbReference type="InterPro" id="IPR054170">
    <property type="entry name" value="RlmL_1st"/>
</dbReference>
<dbReference type="Pfam" id="PF02926">
    <property type="entry name" value="THUMP"/>
    <property type="match status" value="1"/>
</dbReference>
<evidence type="ECO:0000256" key="4">
    <source>
        <dbReference type="ARBA" id="ARBA00022679"/>
    </source>
</evidence>
<dbReference type="CDD" id="cd02440">
    <property type="entry name" value="AdoMet_MTases"/>
    <property type="match status" value="1"/>
</dbReference>
<name>A0ABV7JFR9_9GAMM</name>
<keyword evidence="6" id="KW-0694">RNA-binding</keyword>
<dbReference type="PIRSF" id="PIRSF037618">
    <property type="entry name" value="RNA_Mtase_bacteria_prd"/>
    <property type="match status" value="1"/>
</dbReference>
<dbReference type="Pfam" id="PF10672">
    <property type="entry name" value="Methyltrans_SAM"/>
    <property type="match status" value="1"/>
</dbReference>
<dbReference type="PROSITE" id="PS00092">
    <property type="entry name" value="N6_MTASE"/>
    <property type="match status" value="1"/>
</dbReference>
<keyword evidence="2" id="KW-0698">rRNA processing</keyword>
<dbReference type="CDD" id="cd11715">
    <property type="entry name" value="THUMP_AdoMetMT"/>
    <property type="match status" value="1"/>
</dbReference>
<evidence type="ECO:0000259" key="7">
    <source>
        <dbReference type="PROSITE" id="PS51165"/>
    </source>
</evidence>
<dbReference type="InterPro" id="IPR017244">
    <property type="entry name" value="23SrRNA_methyltr_KL"/>
</dbReference>
<evidence type="ECO:0000313" key="9">
    <source>
        <dbReference type="Proteomes" id="UP001595533"/>
    </source>
</evidence>
<dbReference type="GO" id="GO:0052915">
    <property type="term" value="F:23S rRNA (guanine(2445)-N(2))-methyltransferase activity"/>
    <property type="evidence" value="ECO:0007669"/>
    <property type="project" value="UniProtKB-EC"/>
</dbReference>
<reference evidence="9" key="1">
    <citation type="journal article" date="2019" name="Int. J. Syst. Evol. Microbiol.">
        <title>The Global Catalogue of Microorganisms (GCM) 10K type strain sequencing project: providing services to taxonomists for standard genome sequencing and annotation.</title>
        <authorList>
            <consortium name="The Broad Institute Genomics Platform"/>
            <consortium name="The Broad Institute Genome Sequencing Center for Infectious Disease"/>
            <person name="Wu L."/>
            <person name="Ma J."/>
        </authorList>
    </citation>
    <scope>NUCLEOTIDE SEQUENCE [LARGE SCALE GENOMIC DNA]</scope>
    <source>
        <strain evidence="9">KCTC 42953</strain>
    </source>
</reference>
<evidence type="ECO:0000256" key="6">
    <source>
        <dbReference type="PROSITE-ProRule" id="PRU00529"/>
    </source>
</evidence>
<keyword evidence="1" id="KW-0963">Cytoplasm</keyword>
<dbReference type="InterPro" id="IPR004114">
    <property type="entry name" value="THUMP_dom"/>
</dbReference>
<comment type="caution">
    <text evidence="8">The sequence shown here is derived from an EMBL/GenBank/DDBJ whole genome shotgun (WGS) entry which is preliminary data.</text>
</comment>
<dbReference type="PANTHER" id="PTHR47313">
    <property type="entry name" value="RIBOSOMAL RNA LARGE SUBUNIT METHYLTRANSFERASE K/L"/>
    <property type="match status" value="1"/>
</dbReference>
<dbReference type="NCBIfam" id="NF008748">
    <property type="entry name" value="PRK11783.1"/>
    <property type="match status" value="1"/>
</dbReference>
<dbReference type="InterPro" id="IPR029063">
    <property type="entry name" value="SAM-dependent_MTases_sf"/>
</dbReference>
<dbReference type="Gene3D" id="3.40.50.150">
    <property type="entry name" value="Vaccinia Virus protein VP39"/>
    <property type="match status" value="2"/>
</dbReference>
<feature type="domain" description="THUMP" evidence="7">
    <location>
        <begin position="45"/>
        <end position="157"/>
    </location>
</feature>
<dbReference type="PROSITE" id="PS51165">
    <property type="entry name" value="THUMP"/>
    <property type="match status" value="1"/>
</dbReference>
<gene>
    <name evidence="8" type="primary">rlmKL</name>
    <name evidence="8" type="ORF">ACFODZ_15495</name>
</gene>
<dbReference type="SMART" id="SM00981">
    <property type="entry name" value="THUMP"/>
    <property type="match status" value="1"/>
</dbReference>
<dbReference type="EC" id="2.1.1.264" evidence="8"/>
<evidence type="ECO:0000313" key="8">
    <source>
        <dbReference type="EMBL" id="MFC3195658.1"/>
    </source>
</evidence>
<dbReference type="InterPro" id="IPR000241">
    <property type="entry name" value="RlmKL-like_Mtase"/>
</dbReference>
<keyword evidence="3 8" id="KW-0489">Methyltransferase</keyword>
<accession>A0ABV7JFR9</accession>
<dbReference type="EC" id="2.1.1.173" evidence="8"/>
<keyword evidence="5" id="KW-0949">S-adenosyl-L-methionine</keyword>
<dbReference type="SUPFAM" id="SSF53335">
    <property type="entry name" value="S-adenosyl-L-methionine-dependent methyltransferases"/>
    <property type="match status" value="2"/>
</dbReference>
<dbReference type="InterPro" id="IPR002052">
    <property type="entry name" value="DNA_methylase_N6_adenine_CS"/>
</dbReference>
<sequence>MTTYQAFVSCPKHLELLLKDELLELGATEAAEGLAGVNITADAHALMTIIMWTRLANRVYLKLDTAPCADKNDLYKAVSSVDWNALCLDSPKTLAIRFSGTNQALKNTHFSSQVVKDAICDQLNETYGWRPKVVKNDGHLSVYCRLKYKQLDVFQDLTGHSLHQRGYRGTNTLAPLKENLAAAILIRAGWSAAAAQNHNLIDPMCGSGTLLTEGWQMACDMAPNQQLKSHALFSWQGFHAQQWSQLVLNAEARAEAGMQQFRGQLIGVDHHKASVKQANDNLAHLPHNKRITFQYQTLDKFRIPPRNNLIVCNPPYGVRLQKNYLSSWIQLRDWLHSKVKDGRAAILCPDEAKAWLLGYRGSGSYALLNGNIPIQLRLFDINKSQQLQVPEGQLFALPAAAQMLANRLKKNQQGLQRWINDHAIEAYRLYDADIPEYAVAIDCYQNHVHIQEYQAPKTIADKAAQNHLNQVLLAVQSVIQPKAEKLHLKTRQKQRSNQQYNKLNEQEDRFVIQEHQRKYLVDLEQYLDTGLFLDHRWLRNRVESEARGKRVLNLFCYTGAISVAAACGDAAAVHSVDTSNTYLKWAEENFALNGLRQPEHRFIRQDVLRFLDGYQGDPFDLIIADPPTFSNSHSRDEDWEVQKDHSQLINKCMNILSDNGRMYFSNNFKKFSLDADIKDKYKVENITKTSFDPDFQGSGIHHCFQIMHR</sequence>
<dbReference type="EMBL" id="JBHRTS010000009">
    <property type="protein sequence ID" value="MFC3195658.1"/>
    <property type="molecule type" value="Genomic_DNA"/>
</dbReference>
<evidence type="ECO:0000256" key="3">
    <source>
        <dbReference type="ARBA" id="ARBA00022603"/>
    </source>
</evidence>
<dbReference type="Gene3D" id="3.30.750.80">
    <property type="entry name" value="RNA methyltransferase domain (HRMD) like"/>
    <property type="match status" value="1"/>
</dbReference>
<organism evidence="8 9">
    <name type="scientific">Marinicella sediminis</name>
    <dbReference type="NCBI Taxonomy" id="1792834"/>
    <lineage>
        <taxon>Bacteria</taxon>
        <taxon>Pseudomonadati</taxon>
        <taxon>Pseudomonadota</taxon>
        <taxon>Gammaproteobacteria</taxon>
        <taxon>Lysobacterales</taxon>
        <taxon>Marinicellaceae</taxon>
        <taxon>Marinicella</taxon>
    </lineage>
</organism>
<evidence type="ECO:0000256" key="5">
    <source>
        <dbReference type="ARBA" id="ARBA00022691"/>
    </source>
</evidence>
<protein>
    <submittedName>
        <fullName evidence="8">Bifunctional 23S rRNA (Guanine(2069)-N(7))-methyltransferase RlmK/23S rRNA (Guanine(2445)-N(2))-methyltransferase RlmL</fullName>
        <ecNumber evidence="8">2.1.1.173</ecNumber>
        <ecNumber evidence="8">2.1.1.264</ecNumber>
    </submittedName>
</protein>
<evidence type="ECO:0000256" key="2">
    <source>
        <dbReference type="ARBA" id="ARBA00022552"/>
    </source>
</evidence>
<dbReference type="InterPro" id="IPR019614">
    <property type="entry name" value="SAM-dep_methyl-trfase"/>
</dbReference>